<evidence type="ECO:0000313" key="3">
    <source>
        <dbReference type="Proteomes" id="UP001374803"/>
    </source>
</evidence>
<evidence type="ECO:0000313" key="2">
    <source>
        <dbReference type="EMBL" id="WXB06422.1"/>
    </source>
</evidence>
<name>A0ABZ2L6N0_9BACT</name>
<proteinExistence type="predicted"/>
<reference evidence="2" key="1">
    <citation type="submission" date="2021-12" db="EMBL/GenBank/DDBJ databases">
        <title>Discovery of the Pendulisporaceae a myxobacterial family with distinct sporulation behavior and unique specialized metabolism.</title>
        <authorList>
            <person name="Garcia R."/>
            <person name="Popoff A."/>
            <person name="Bader C.D."/>
            <person name="Loehr J."/>
            <person name="Walesch S."/>
            <person name="Walt C."/>
            <person name="Boldt J."/>
            <person name="Bunk B."/>
            <person name="Haeckl F.J.F.P.J."/>
            <person name="Gunesch A.P."/>
            <person name="Birkelbach J."/>
            <person name="Nuebel U."/>
            <person name="Pietschmann T."/>
            <person name="Bach T."/>
            <person name="Mueller R."/>
        </authorList>
    </citation>
    <scope>NUCLEOTIDE SEQUENCE</scope>
    <source>
        <strain evidence="2">MSr11367</strain>
    </source>
</reference>
<organism evidence="2 3">
    <name type="scientific">Pendulispora rubella</name>
    <dbReference type="NCBI Taxonomy" id="2741070"/>
    <lineage>
        <taxon>Bacteria</taxon>
        <taxon>Pseudomonadati</taxon>
        <taxon>Myxococcota</taxon>
        <taxon>Myxococcia</taxon>
        <taxon>Myxococcales</taxon>
        <taxon>Sorangiineae</taxon>
        <taxon>Pendulisporaceae</taxon>
        <taxon>Pendulispora</taxon>
    </lineage>
</organism>
<sequence length="143" mass="15419">MRGDRGQPWLRKPADADADTTGIITVATESAAPLEVLFPAEGDAPGGDFDGVLRPPDSRRTFAATFDGEAYGVRMYELGRTISETVATPDEEMRKHGWSSSTAVAKSLPDARLYTRGNMEMVASFRSNPDRLTSVTIAPLSTP</sequence>
<dbReference type="EMBL" id="CP089983">
    <property type="protein sequence ID" value="WXB06422.1"/>
    <property type="molecule type" value="Genomic_DNA"/>
</dbReference>
<gene>
    <name evidence="2" type="ORF">LVJ94_04070</name>
</gene>
<dbReference type="Proteomes" id="UP001374803">
    <property type="component" value="Chromosome"/>
</dbReference>
<protein>
    <submittedName>
        <fullName evidence="2">Uncharacterized protein</fullName>
    </submittedName>
</protein>
<dbReference type="RefSeq" id="WP_394836068.1">
    <property type="nucleotide sequence ID" value="NZ_CP089929.1"/>
</dbReference>
<evidence type="ECO:0000256" key="1">
    <source>
        <dbReference type="SAM" id="MobiDB-lite"/>
    </source>
</evidence>
<accession>A0ABZ2L6N0</accession>
<keyword evidence="3" id="KW-1185">Reference proteome</keyword>
<feature type="region of interest" description="Disordered" evidence="1">
    <location>
        <begin position="1"/>
        <end position="21"/>
    </location>
</feature>